<dbReference type="GO" id="GO:0003684">
    <property type="term" value="F:damaged DNA binding"/>
    <property type="evidence" value="ECO:0007669"/>
    <property type="project" value="InterPro"/>
</dbReference>
<evidence type="ECO:0000313" key="19">
    <source>
        <dbReference type="Proteomes" id="UP001146670"/>
    </source>
</evidence>
<keyword evidence="6 15" id="KW-0863">Zinc-finger</keyword>
<evidence type="ECO:0000256" key="13">
    <source>
        <dbReference type="ARBA" id="ARBA00023295"/>
    </source>
</evidence>
<dbReference type="InterPro" id="IPR010979">
    <property type="entry name" value="Ribosomal_uS13-like_H2TH"/>
</dbReference>
<dbReference type="EMBL" id="JAPRFR010000002">
    <property type="protein sequence ID" value="MCZ0726053.1"/>
    <property type="molecule type" value="Genomic_DNA"/>
</dbReference>
<dbReference type="CDD" id="cd08966">
    <property type="entry name" value="EcFpg-like_N"/>
    <property type="match status" value="1"/>
</dbReference>
<keyword evidence="5 15" id="KW-0227">DNA damage</keyword>
<evidence type="ECO:0000256" key="8">
    <source>
        <dbReference type="ARBA" id="ARBA00022833"/>
    </source>
</evidence>
<dbReference type="Pfam" id="PF06827">
    <property type="entry name" value="zf-FPG_IleRS"/>
    <property type="match status" value="1"/>
</dbReference>
<gene>
    <name evidence="15 18" type="primary">mutM</name>
    <name evidence="15" type="synonym">fpg</name>
    <name evidence="18" type="ORF">OW157_05635</name>
</gene>
<dbReference type="PROSITE" id="PS51066">
    <property type="entry name" value="ZF_FPG_2"/>
    <property type="match status" value="1"/>
</dbReference>
<dbReference type="PANTHER" id="PTHR22993">
    <property type="entry name" value="FORMAMIDOPYRIMIDINE-DNA GLYCOSYLASE"/>
    <property type="match status" value="1"/>
</dbReference>
<comment type="subunit">
    <text evidence="3 15">Monomer.</text>
</comment>
<dbReference type="InterPro" id="IPR010663">
    <property type="entry name" value="Znf_FPG/IleRS"/>
</dbReference>
<dbReference type="PROSITE" id="PS51068">
    <property type="entry name" value="FPG_CAT"/>
    <property type="match status" value="1"/>
</dbReference>
<evidence type="ECO:0000256" key="1">
    <source>
        <dbReference type="ARBA" id="ARBA00001668"/>
    </source>
</evidence>
<dbReference type="InterPro" id="IPR012319">
    <property type="entry name" value="FPG_cat"/>
</dbReference>
<dbReference type="Gene3D" id="3.20.190.10">
    <property type="entry name" value="MutM-like, N-terminal"/>
    <property type="match status" value="1"/>
</dbReference>
<dbReference type="SMART" id="SM01232">
    <property type="entry name" value="H2TH"/>
    <property type="match status" value="1"/>
</dbReference>
<reference evidence="18" key="1">
    <citation type="submission" date="2022-12" db="EMBL/GenBank/DDBJ databases">
        <title>Description and comparative metabolic analysis of Aerococcus sp. nov., isolated from the feces of a pig.</title>
        <authorList>
            <person name="Chang Y.-H."/>
        </authorList>
    </citation>
    <scope>NUCLEOTIDE SEQUENCE</scope>
    <source>
        <strain evidence="18">YH-aer222</strain>
    </source>
</reference>
<dbReference type="NCBIfam" id="TIGR00577">
    <property type="entry name" value="fpg"/>
    <property type="match status" value="1"/>
</dbReference>
<dbReference type="GO" id="GO:0140078">
    <property type="term" value="F:class I DNA-(apurinic or apyrimidinic site) endonuclease activity"/>
    <property type="evidence" value="ECO:0007669"/>
    <property type="project" value="UniProtKB-EC"/>
</dbReference>
<feature type="active site" description="Proton donor; for delta-elimination activity" evidence="15">
    <location>
        <position position="262"/>
    </location>
</feature>
<feature type="binding site" evidence="15">
    <location>
        <position position="112"/>
    </location>
    <ligand>
        <name>DNA</name>
        <dbReference type="ChEBI" id="CHEBI:16991"/>
    </ligand>
</feature>
<dbReference type="InterPro" id="IPR000214">
    <property type="entry name" value="Znf_DNA_glyclase/AP_lyase"/>
</dbReference>
<comment type="catalytic activity">
    <reaction evidence="14 15">
        <text>2'-deoxyribonucleotide-(2'-deoxyribose 5'-phosphate)-2'-deoxyribonucleotide-DNA = a 3'-end 2'-deoxyribonucleotide-(2,3-dehydro-2,3-deoxyribose 5'-phosphate)-DNA + a 5'-end 5'-phospho-2'-deoxyribonucleoside-DNA + H(+)</text>
        <dbReference type="Rhea" id="RHEA:66592"/>
        <dbReference type="Rhea" id="RHEA-COMP:13180"/>
        <dbReference type="Rhea" id="RHEA-COMP:16897"/>
        <dbReference type="Rhea" id="RHEA-COMP:17067"/>
        <dbReference type="ChEBI" id="CHEBI:15378"/>
        <dbReference type="ChEBI" id="CHEBI:136412"/>
        <dbReference type="ChEBI" id="CHEBI:157695"/>
        <dbReference type="ChEBI" id="CHEBI:167181"/>
        <dbReference type="EC" id="4.2.99.18"/>
    </reaction>
</comment>
<dbReference type="RefSeq" id="WP_268752380.1">
    <property type="nucleotide sequence ID" value="NZ_JAPRFQ010000002.1"/>
</dbReference>
<evidence type="ECO:0000256" key="6">
    <source>
        <dbReference type="ARBA" id="ARBA00022771"/>
    </source>
</evidence>
<evidence type="ECO:0000256" key="12">
    <source>
        <dbReference type="ARBA" id="ARBA00023268"/>
    </source>
</evidence>
<sequence length="277" mass="31344">MPELPEVETVKRGLNRLAQGIQVRDVQVLWPAIIQAPAGVDDFIQRMPGQVLEYVDRRGKYLLFYWTEDLWISHLRMEGKYLLPNSEEPVDKYSHVILHLSDGRDLRYRDVRKFGRIKLYPKDQADQAIADLNLGPEPGDLQLSDLASAFAKTQRVVKACLLDQSIVAGLGNIYVDEVLFAAKIHPERLAQSLSHVELSRLVQAIQQIISQAVAKGGTTVRTYTNALGENGHYQEDLKVYGKAGQACPRCHTPIEKIKLAQRGTHFCPYCQRREVND</sequence>
<evidence type="ECO:0000259" key="16">
    <source>
        <dbReference type="PROSITE" id="PS51066"/>
    </source>
</evidence>
<dbReference type="InterPro" id="IPR015886">
    <property type="entry name" value="H2TH_FPG"/>
</dbReference>
<comment type="function">
    <text evidence="15">Involved in base excision repair of DNA damaged by oxidation or by mutagenic agents. Acts as DNA glycosylase that recognizes and removes damaged bases. Has a preference for oxidized purines, such as 7,8-dihydro-8-oxoguanine (8-oxoG). Has AP (apurinic/apyrimidinic) lyase activity and introduces nicks in the DNA strand. Cleaves the DNA backbone by beta-delta elimination to generate a single-strand break at the site of the removed base with both 3'- and 5'-phosphates.</text>
</comment>
<dbReference type="NCBIfam" id="NF002211">
    <property type="entry name" value="PRK01103.1"/>
    <property type="match status" value="1"/>
</dbReference>
<evidence type="ECO:0000256" key="3">
    <source>
        <dbReference type="ARBA" id="ARBA00011245"/>
    </source>
</evidence>
<comment type="caution">
    <text evidence="18">The sequence shown here is derived from an EMBL/GenBank/DDBJ whole genome shotgun (WGS) entry which is preliminary data.</text>
</comment>
<evidence type="ECO:0000256" key="11">
    <source>
        <dbReference type="ARBA" id="ARBA00023239"/>
    </source>
</evidence>
<comment type="similarity">
    <text evidence="2 15">Belongs to the FPG family.</text>
</comment>
<keyword evidence="8 15" id="KW-0862">Zinc</keyword>
<keyword evidence="4 15" id="KW-0479">Metal-binding</keyword>
<comment type="cofactor">
    <cofactor evidence="15">
        <name>Zn(2+)</name>
        <dbReference type="ChEBI" id="CHEBI:29105"/>
    </cofactor>
    <text evidence="15">Binds 1 zinc ion per subunit.</text>
</comment>
<accession>A0A9X3FNK4</accession>
<feature type="active site" description="Proton donor; for beta-elimination activity" evidence="15">
    <location>
        <position position="60"/>
    </location>
</feature>
<feature type="domain" description="FPG-type" evidence="16">
    <location>
        <begin position="238"/>
        <end position="272"/>
    </location>
</feature>
<dbReference type="SMART" id="SM00898">
    <property type="entry name" value="Fapy_DNA_glyco"/>
    <property type="match status" value="1"/>
</dbReference>
<dbReference type="Gene3D" id="1.10.8.50">
    <property type="match status" value="1"/>
</dbReference>
<dbReference type="EC" id="4.2.99.18" evidence="15"/>
<dbReference type="Proteomes" id="UP001146670">
    <property type="component" value="Unassembled WGS sequence"/>
</dbReference>
<dbReference type="InterPro" id="IPR015887">
    <property type="entry name" value="DNA_glyclase_Znf_dom_DNA_BS"/>
</dbReference>
<keyword evidence="9 15" id="KW-0238">DNA-binding</keyword>
<keyword evidence="19" id="KW-1185">Reference proteome</keyword>
<dbReference type="SUPFAM" id="SSF46946">
    <property type="entry name" value="S13-like H2TH domain"/>
    <property type="match status" value="1"/>
</dbReference>
<name>A0A9X3FNK4_9LACT</name>
<dbReference type="SUPFAM" id="SSF57716">
    <property type="entry name" value="Glucocorticoid receptor-like (DNA-binding domain)"/>
    <property type="match status" value="1"/>
</dbReference>
<dbReference type="PANTHER" id="PTHR22993:SF9">
    <property type="entry name" value="FORMAMIDOPYRIMIDINE-DNA GLYCOSYLASE"/>
    <property type="match status" value="1"/>
</dbReference>
<evidence type="ECO:0000256" key="2">
    <source>
        <dbReference type="ARBA" id="ARBA00009409"/>
    </source>
</evidence>
<dbReference type="HAMAP" id="MF_00103">
    <property type="entry name" value="Fapy_DNA_glycosyl"/>
    <property type="match status" value="1"/>
</dbReference>
<evidence type="ECO:0000256" key="15">
    <source>
        <dbReference type="HAMAP-Rule" id="MF_00103"/>
    </source>
</evidence>
<protein>
    <recommendedName>
        <fullName evidence="15">Formamidopyrimidine-DNA glycosylase</fullName>
        <shortName evidence="15">Fapy-DNA glycosylase</shortName>
        <ecNumber evidence="15">3.2.2.23</ecNumber>
    </recommendedName>
    <alternativeName>
        <fullName evidence="15">DNA-(apurinic or apyrimidinic site) lyase MutM</fullName>
        <shortName evidence="15">AP lyase MutM</shortName>
        <ecNumber evidence="15">4.2.99.18</ecNumber>
    </alternativeName>
</protein>
<dbReference type="AlphaFoldDB" id="A0A9X3FNK4"/>
<organism evidence="18 19">
    <name type="scientific">Aerococcus kribbianus</name>
    <dbReference type="NCBI Taxonomy" id="2999064"/>
    <lineage>
        <taxon>Bacteria</taxon>
        <taxon>Bacillati</taxon>
        <taxon>Bacillota</taxon>
        <taxon>Bacilli</taxon>
        <taxon>Lactobacillales</taxon>
        <taxon>Aerococcaceae</taxon>
        <taxon>Aerococcus</taxon>
    </lineage>
</organism>
<dbReference type="InterPro" id="IPR035937">
    <property type="entry name" value="FPG_N"/>
</dbReference>
<evidence type="ECO:0000313" key="18">
    <source>
        <dbReference type="EMBL" id="MCZ0726053.1"/>
    </source>
</evidence>
<feature type="domain" description="Formamidopyrimidine-DNA glycosylase catalytic" evidence="17">
    <location>
        <begin position="2"/>
        <end position="115"/>
    </location>
</feature>
<dbReference type="GO" id="GO:0034039">
    <property type="term" value="F:8-oxo-7,8-dihydroguanine DNA N-glycosylase activity"/>
    <property type="evidence" value="ECO:0007669"/>
    <property type="project" value="TreeGrafter"/>
</dbReference>
<evidence type="ECO:0000256" key="7">
    <source>
        <dbReference type="ARBA" id="ARBA00022801"/>
    </source>
</evidence>
<evidence type="ECO:0000256" key="9">
    <source>
        <dbReference type="ARBA" id="ARBA00023125"/>
    </source>
</evidence>
<dbReference type="PROSITE" id="PS01242">
    <property type="entry name" value="ZF_FPG_1"/>
    <property type="match status" value="1"/>
</dbReference>
<dbReference type="InterPro" id="IPR020629">
    <property type="entry name" value="FPG_Glyclase"/>
</dbReference>
<proteinExistence type="inferred from homology"/>
<keyword evidence="13 15" id="KW-0326">Glycosidase</keyword>
<feature type="active site" description="Schiff-base intermediate with DNA" evidence="15">
    <location>
        <position position="2"/>
    </location>
</feature>
<evidence type="ECO:0000256" key="4">
    <source>
        <dbReference type="ARBA" id="ARBA00022723"/>
    </source>
</evidence>
<keyword evidence="12 15" id="KW-0511">Multifunctional enzyme</keyword>
<keyword evidence="11 15" id="KW-0456">Lyase</keyword>
<keyword evidence="7 15" id="KW-0378">Hydrolase</keyword>
<feature type="active site" description="Proton donor" evidence="15">
    <location>
        <position position="3"/>
    </location>
</feature>
<dbReference type="Pfam" id="PF01149">
    <property type="entry name" value="Fapy_DNA_glyco"/>
    <property type="match status" value="1"/>
</dbReference>
<evidence type="ECO:0000259" key="17">
    <source>
        <dbReference type="PROSITE" id="PS51068"/>
    </source>
</evidence>
<dbReference type="FunFam" id="1.10.8.50:FF:000003">
    <property type="entry name" value="Formamidopyrimidine-DNA glycosylase"/>
    <property type="match status" value="1"/>
</dbReference>
<dbReference type="GO" id="GO:0008270">
    <property type="term" value="F:zinc ion binding"/>
    <property type="evidence" value="ECO:0007669"/>
    <property type="project" value="UniProtKB-UniRule"/>
</dbReference>
<comment type="catalytic activity">
    <reaction evidence="1 15">
        <text>Hydrolysis of DNA containing ring-opened 7-methylguanine residues, releasing 2,6-diamino-4-hydroxy-5-(N-methyl)formamidopyrimidine.</text>
        <dbReference type="EC" id="3.2.2.23"/>
    </reaction>
</comment>
<dbReference type="SUPFAM" id="SSF81624">
    <property type="entry name" value="N-terminal domain of MutM-like DNA repair proteins"/>
    <property type="match status" value="1"/>
</dbReference>
<dbReference type="Pfam" id="PF06831">
    <property type="entry name" value="H2TH"/>
    <property type="match status" value="1"/>
</dbReference>
<comment type="caution">
    <text evidence="15">Lacks conserved residue(s) required for the propagation of feature annotation.</text>
</comment>
<evidence type="ECO:0000256" key="14">
    <source>
        <dbReference type="ARBA" id="ARBA00044632"/>
    </source>
</evidence>
<dbReference type="GO" id="GO:0003690">
    <property type="term" value="F:double-stranded DNA binding"/>
    <property type="evidence" value="ECO:0007669"/>
    <property type="project" value="UniProtKB-ARBA"/>
</dbReference>
<dbReference type="GO" id="GO:0006284">
    <property type="term" value="P:base-excision repair"/>
    <property type="evidence" value="ECO:0007669"/>
    <property type="project" value="InterPro"/>
</dbReference>
<evidence type="ECO:0000256" key="10">
    <source>
        <dbReference type="ARBA" id="ARBA00023204"/>
    </source>
</evidence>
<dbReference type="EC" id="3.2.2.23" evidence="15"/>
<evidence type="ECO:0000256" key="5">
    <source>
        <dbReference type="ARBA" id="ARBA00022763"/>
    </source>
</evidence>
<keyword evidence="10 15" id="KW-0234">DNA repair</keyword>